<dbReference type="InterPro" id="IPR006299">
    <property type="entry name" value="FlgC"/>
</dbReference>
<keyword evidence="4 6" id="KW-0975">Bacterial flagellum</keyword>
<proteinExistence type="inferred from homology"/>
<keyword evidence="9" id="KW-0969">Cilium</keyword>
<dbReference type="InterPro" id="IPR001444">
    <property type="entry name" value="Flag_bb_rod_N"/>
</dbReference>
<evidence type="ECO:0000259" key="7">
    <source>
        <dbReference type="Pfam" id="PF00460"/>
    </source>
</evidence>
<evidence type="ECO:0000259" key="8">
    <source>
        <dbReference type="Pfam" id="PF06429"/>
    </source>
</evidence>
<feature type="domain" description="Flagellar basal body rod protein N-terminal" evidence="7">
    <location>
        <begin position="7"/>
        <end position="34"/>
    </location>
</feature>
<evidence type="ECO:0000256" key="4">
    <source>
        <dbReference type="ARBA" id="ARBA00023143"/>
    </source>
</evidence>
<sequence length="147" mass="15834">MDFFSAMQISSSALSAERTRMNLISSNIANANSTRTAEGGPYKRKDAVFAAAPAAEKFQAAMERMRRGASPAGVQVTQILEDQNPPRLQYDPTHPDADPQGYVALPNVNVVEEMADMIAATRAYEANVTAVQAAKSMALKTLELGTR</sequence>
<dbReference type="InterPro" id="IPR019776">
    <property type="entry name" value="Flagellar_basal_body_rod_CS"/>
</dbReference>
<dbReference type="PROSITE" id="PS00588">
    <property type="entry name" value="FLAGELLA_BB_ROD"/>
    <property type="match status" value="1"/>
</dbReference>
<evidence type="ECO:0000256" key="3">
    <source>
        <dbReference type="ARBA" id="ARBA00017941"/>
    </source>
</evidence>
<evidence type="ECO:0000313" key="9">
    <source>
        <dbReference type="EMBL" id="HEN41159.1"/>
    </source>
</evidence>
<accession>A0A831TZN6</accession>
<keyword evidence="9" id="KW-0282">Flagellum</keyword>
<dbReference type="Pfam" id="PF00460">
    <property type="entry name" value="Flg_bb_rod"/>
    <property type="match status" value="1"/>
</dbReference>
<evidence type="ECO:0000256" key="2">
    <source>
        <dbReference type="ARBA" id="ARBA00009677"/>
    </source>
</evidence>
<organism evidence="9">
    <name type="scientific">Geobacter metallireducens</name>
    <dbReference type="NCBI Taxonomy" id="28232"/>
    <lineage>
        <taxon>Bacteria</taxon>
        <taxon>Pseudomonadati</taxon>
        <taxon>Thermodesulfobacteriota</taxon>
        <taxon>Desulfuromonadia</taxon>
        <taxon>Geobacterales</taxon>
        <taxon>Geobacteraceae</taxon>
        <taxon>Geobacter</taxon>
    </lineage>
</organism>
<feature type="domain" description="Flagellar basal-body/hook protein C-terminal" evidence="8">
    <location>
        <begin position="100"/>
        <end position="143"/>
    </location>
</feature>
<dbReference type="EMBL" id="DSOV01000007">
    <property type="protein sequence ID" value="HEN41159.1"/>
    <property type="molecule type" value="Genomic_DNA"/>
</dbReference>
<evidence type="ECO:0000256" key="5">
    <source>
        <dbReference type="ARBA" id="ARBA00025933"/>
    </source>
</evidence>
<evidence type="ECO:0000256" key="6">
    <source>
        <dbReference type="RuleBase" id="RU362062"/>
    </source>
</evidence>
<reference evidence="9" key="1">
    <citation type="journal article" date="2020" name="mSystems">
        <title>Genome- and Community-Level Interaction Insights into Carbon Utilization and Element Cycling Functions of Hydrothermarchaeota in Hydrothermal Sediment.</title>
        <authorList>
            <person name="Zhou Z."/>
            <person name="Liu Y."/>
            <person name="Xu W."/>
            <person name="Pan J."/>
            <person name="Luo Z.H."/>
            <person name="Li M."/>
        </authorList>
    </citation>
    <scope>NUCLEOTIDE SEQUENCE [LARGE SCALE GENOMIC DNA]</scope>
    <source>
        <strain evidence="9">SpSt-349</strain>
    </source>
</reference>
<dbReference type="NCBIfam" id="TIGR01395">
    <property type="entry name" value="FlgC"/>
    <property type="match status" value="1"/>
</dbReference>
<dbReference type="PANTHER" id="PTHR30435">
    <property type="entry name" value="FLAGELLAR PROTEIN"/>
    <property type="match status" value="1"/>
</dbReference>
<dbReference type="GO" id="GO:0030694">
    <property type="term" value="C:bacterial-type flagellum basal body, rod"/>
    <property type="evidence" value="ECO:0007669"/>
    <property type="project" value="UniProtKB-UniRule"/>
</dbReference>
<dbReference type="PANTHER" id="PTHR30435:SF2">
    <property type="entry name" value="FLAGELLAR BASAL-BODY ROD PROTEIN FLGC"/>
    <property type="match status" value="1"/>
</dbReference>
<dbReference type="GO" id="GO:0071978">
    <property type="term" value="P:bacterial-type flagellum-dependent swarming motility"/>
    <property type="evidence" value="ECO:0007669"/>
    <property type="project" value="TreeGrafter"/>
</dbReference>
<name>A0A831TZN6_GEOME</name>
<gene>
    <name evidence="9" type="primary">flgC</name>
    <name evidence="9" type="ORF">ENQ87_02100</name>
</gene>
<comment type="caution">
    <text evidence="9">The sequence shown here is derived from an EMBL/GenBank/DDBJ whole genome shotgun (WGS) entry which is preliminary data.</text>
</comment>
<dbReference type="InterPro" id="IPR010930">
    <property type="entry name" value="Flg_bb/hook_C_dom"/>
</dbReference>
<keyword evidence="9" id="KW-0966">Cell projection</keyword>
<comment type="similarity">
    <text evidence="2">Belongs to the flagella basal body rod proteins family.</text>
</comment>
<dbReference type="Pfam" id="PF06429">
    <property type="entry name" value="Flg_bbr_C"/>
    <property type="match status" value="1"/>
</dbReference>
<protein>
    <recommendedName>
        <fullName evidence="3 6">Flagellar basal-body rod protein FlgC</fullName>
    </recommendedName>
</protein>
<evidence type="ECO:0000256" key="1">
    <source>
        <dbReference type="ARBA" id="ARBA00004117"/>
    </source>
</evidence>
<dbReference type="AlphaFoldDB" id="A0A831TZN6"/>
<comment type="subunit">
    <text evidence="5 6">The basal body constitutes a major portion of the flagellar organelle and consists of four rings (L,P,S, and M) mounted on a central rod. The rod consists of about 26 subunits of FlgG in the distal portion, and FlgB, FlgC and FlgF are thought to build up the proximal portion of the rod with about 6 subunits each.</text>
</comment>
<comment type="subcellular location">
    <subcellularLocation>
        <location evidence="1 6">Bacterial flagellum basal body</location>
    </subcellularLocation>
</comment>